<dbReference type="AlphaFoldDB" id="A0A166EFZ4"/>
<proteinExistence type="predicted"/>
<organism evidence="1 2">
    <name type="scientific">Methanobrevibacter cuticularis</name>
    <dbReference type="NCBI Taxonomy" id="47311"/>
    <lineage>
        <taxon>Archaea</taxon>
        <taxon>Methanobacteriati</taxon>
        <taxon>Methanobacteriota</taxon>
        <taxon>Methanomada group</taxon>
        <taxon>Methanobacteria</taxon>
        <taxon>Methanobacteriales</taxon>
        <taxon>Methanobacteriaceae</taxon>
        <taxon>Methanobrevibacter</taxon>
    </lineage>
</organism>
<dbReference type="PATRIC" id="fig|47311.3.peg.726"/>
<dbReference type="Proteomes" id="UP000077275">
    <property type="component" value="Unassembled WGS sequence"/>
</dbReference>
<sequence length="86" mass="9768">MKVLGNEKVISSQKSVKDLDEIISENNLLKQENIKLKEEKEYILNKFSSYVDSVENSLNDIKLEKSSKTNFKSETTISNEGVVANE</sequence>
<gene>
    <name evidence="1" type="ORF">MBCUT_06480</name>
</gene>
<dbReference type="EMBL" id="LWMW01000088">
    <property type="protein sequence ID" value="KZX16610.1"/>
    <property type="molecule type" value="Genomic_DNA"/>
</dbReference>
<dbReference type="STRING" id="47311.MBCUT_06480"/>
<reference evidence="1 2" key="1">
    <citation type="submission" date="2016-04" db="EMBL/GenBank/DDBJ databases">
        <title>Genome sequence of Methanobrevibacter cuticularis DSM 11139.</title>
        <authorList>
            <person name="Poehlein A."/>
            <person name="Seedorf H."/>
            <person name="Daniel R."/>
        </authorList>
    </citation>
    <scope>NUCLEOTIDE SEQUENCE [LARGE SCALE GENOMIC DNA]</scope>
    <source>
        <strain evidence="1 2">DSM 11139</strain>
    </source>
</reference>
<comment type="caution">
    <text evidence="1">The sequence shown here is derived from an EMBL/GenBank/DDBJ whole genome shotgun (WGS) entry which is preliminary data.</text>
</comment>
<name>A0A166EFZ4_9EURY</name>
<evidence type="ECO:0000313" key="2">
    <source>
        <dbReference type="Proteomes" id="UP000077275"/>
    </source>
</evidence>
<evidence type="ECO:0000313" key="1">
    <source>
        <dbReference type="EMBL" id="KZX16610.1"/>
    </source>
</evidence>
<accession>A0A166EFZ4</accession>
<dbReference type="RefSeq" id="WP_067258869.1">
    <property type="nucleotide sequence ID" value="NZ_LWMW01000088.1"/>
</dbReference>
<protein>
    <submittedName>
        <fullName evidence="1">Uncharacterized protein</fullName>
    </submittedName>
</protein>
<keyword evidence="2" id="KW-1185">Reference proteome</keyword>